<gene>
    <name evidence="7" type="ORF">POCULU_LOCUS1486</name>
</gene>
<evidence type="ECO:0000259" key="5">
    <source>
        <dbReference type="SMART" id="SM01215"/>
    </source>
</evidence>
<reference evidence="7" key="1">
    <citation type="submission" date="2021-06" db="EMBL/GenBank/DDBJ databases">
        <authorList>
            <person name="Kallberg Y."/>
            <person name="Tangrot J."/>
            <person name="Rosling A."/>
        </authorList>
    </citation>
    <scope>NUCLEOTIDE SEQUENCE</scope>
    <source>
        <strain evidence="7">IA702</strain>
    </source>
</reference>
<feature type="compositionally biased region" description="Low complexity" evidence="2">
    <location>
        <begin position="2813"/>
        <end position="2830"/>
    </location>
</feature>
<evidence type="ECO:0000313" key="7">
    <source>
        <dbReference type="EMBL" id="CAG8479910.1"/>
    </source>
</evidence>
<feature type="compositionally biased region" description="Basic and acidic residues" evidence="2">
    <location>
        <begin position="2797"/>
        <end position="2806"/>
    </location>
</feature>
<dbReference type="Proteomes" id="UP000789572">
    <property type="component" value="Unassembled WGS sequence"/>
</dbReference>
<dbReference type="SMART" id="SM01215">
    <property type="entry name" value="Fmp27_SW"/>
    <property type="match status" value="1"/>
</dbReference>
<feature type="region of interest" description="Disordered" evidence="2">
    <location>
        <begin position="2602"/>
        <end position="2638"/>
    </location>
</feature>
<evidence type="ECO:0000313" key="8">
    <source>
        <dbReference type="Proteomes" id="UP000789572"/>
    </source>
</evidence>
<feature type="compositionally biased region" description="Polar residues" evidence="2">
    <location>
        <begin position="2733"/>
        <end position="2752"/>
    </location>
</feature>
<feature type="region of interest" description="Disordered" evidence="2">
    <location>
        <begin position="2765"/>
        <end position="2840"/>
    </location>
</feature>
<dbReference type="InterPro" id="IPR045167">
    <property type="entry name" value="Hobbit"/>
</dbReference>
<keyword evidence="1" id="KW-0175">Coiled coil</keyword>
<dbReference type="PANTHER" id="PTHR15678:SF6">
    <property type="entry name" value="BRIDGE-LIKE LIPID TRANSFER PROTEIN FAMILY MEMBER 2"/>
    <property type="match status" value="1"/>
</dbReference>
<dbReference type="InterPro" id="IPR019415">
    <property type="entry name" value="FMP27_SW_RBG"/>
</dbReference>
<feature type="transmembrane region" description="Helical" evidence="3">
    <location>
        <begin position="7"/>
        <end position="29"/>
    </location>
</feature>
<dbReference type="Pfam" id="PF10344">
    <property type="entry name" value="Hobbit"/>
    <property type="match status" value="1"/>
</dbReference>
<keyword evidence="8" id="KW-1185">Reference proteome</keyword>
<protein>
    <submittedName>
        <fullName evidence="7">8654_t:CDS:1</fullName>
    </submittedName>
</protein>
<keyword evidence="3" id="KW-0812">Transmembrane</keyword>
<feature type="domain" description="FMP27 SW motif-containing RBG unit" evidence="5">
    <location>
        <begin position="1161"/>
        <end position="1255"/>
    </location>
</feature>
<feature type="compositionally biased region" description="Polar residues" evidence="2">
    <location>
        <begin position="2629"/>
        <end position="2638"/>
    </location>
</feature>
<feature type="compositionally biased region" description="Low complexity" evidence="2">
    <location>
        <begin position="2612"/>
        <end position="2622"/>
    </location>
</feature>
<sequence length="2859" mass="324455">MASVAEVGTILGAILILVATILYATHLFLKYIEKNIKFVPSENHRTWITLTINDLQIVLSSIKLFTDSQRNLHARQPSLIATVQTKAWWSSVSVVKYAITKISAIHFQFLLSGIANYVDLQVDSVNVSVEDLGRLVLQEVVMGMALFAYIDSGNKEATNNQLSRAASEPECHSIRNRRHVFSKKQLIINLSCSSLTIQDMGSITQKMSSKTSIDHSDSASTVIPAIKLPYSSTVKMYCNLSPACTSLTSFETAVILNDVVLNVDRILRLSAIFSNNVPKDRTTNSKIMKKVVGQKPFTKSVLWSPIVRRIRANRRKKTLLELVNGASIGLTDLIIQYNDIAWDAKSSSYMGVEMRLSGITSSLKRLDPLPESPRPVSSPGLSLLADDFPQVLSFEVGLGFNSVRLNAKHHAGIMRMMEVDSLTAKLNIKKPHEESGNDDPNSFCILGKIDILSPTCILDITHLDILLGFFDALHGKKMSERQSFEAQKLCGSTQEPLSYEHCKSIRSIPKVIFTLNIQKTAFTVININADIGTAAASKISSLNLTIDSICLDINGDYTELSLLPRGRRERTTSRRYARGWSPPSFTLMYNLIASFKMNDTRLFTPSSELIINHSVEMNVFVSALGTVETFQTHLHNLLYEYCLEPESIQLDTSILVDGCEVFLYDKHQFAVITSLLAVIHNLSNGKKDKNTRKTLTKQQEQPQIMSHGFLAFLETMQCHFSISSTQIRIIGTDDYVDKMVSRGLDVCVGAIIVDFRGARISIDPTFQCKERLDFKLDVDDETNQEETGGRAKVIIKNVTVVPIIWYGSIVSLNDATPLIDIPAIESSVGIALEVGSPSCKVVVRTELTVKELSIVYSLLYHYSCLVGVAPLLHLLRDFQMQRHLESSPKTESSKGNLFTQLETEFTINHINFTATLPDNCKFFARFNDVKYKYTPEQDNGCRIKQIRAFGRCPTEPYLWDQLVNVENLCAVITEISSDSLQQVIRMEARTINVRIPYKYVFADASESIVGATKSIKQLHERLLAGKHDFSLEAEEEGPKELFTCQLKVSIFTFQIDDDPFEGRLSLNWKVGRDEQRARLEREVAFDAKVAAIRNHEMRKRLKKAEAATDENSIFDRTYPLTDPSRDTDSDNVTEPEIIQPKRSRVTFRPAPSHHAKIGIEQARRTLNEYNAKNWIKKIRNAYVTQTSTSSGHSKLADDTLPIQTTEISSHPALLKVTIAKLFLTVSKPSFSLDELPRYMHIVGKGLPLNTKFTLLIPMHLNCKLKEAWVEIRDYPLPLTHIPKVSRADDCKSYSFILDGDFVIAEELRGPEVVRKTFVEIIPAQFNQSGENYALIIPRTCSPVKLYSSLQVNVNSCLPFIITWTPSIQPALLDVARVFESFTKPNPDPSAIIGFWDKIRLMLHIQISIDFEGTGSLQFLSKGTWDPYNVTGRGSGFSLCWRKGVKIRLGHENDAGEFLQIDSEEFALAIPDLMRIITMGDLLPSSYAYKNRKDKSSGSTNSDNLSDDRSDFCHMNYLKIVGKLGGGVRYGMGGHFHRKNCDTASGLCHKCFGSNQCLSKESIPHYHVITRMPEYAISHDGNTYDSFKGFRSDYVHLSFSVICPLTSVHPHDAKSESTTRLRNSIHLSPEALQHAFAWLSLFDSAISIPIRQGALFPTQEAPSPKLINHLQTIKYKVCLSPLSLGIFYKHQTFNEQADGRTQFLGFKGKIDQFTIDLHQRVQEKIIEADEQQVESKEMVLHEAEMDFKDLDLRCIVVRYTDDGVDSCECEENESEKQEDAFGKDEDFVCYKEDDEWIDLDDYMEIGWILPEVLPRVRTFPLLKCPQLMYYKQIVKEDKAKSTQIDQDTHVCIMGRGRETKEIQMHLLNQRLNQIELEIAKQQTNYELIENKLMLDPGNLDLNDELKEKTELLRVLSDKKKLILENSKLLSRDEGIPKSFPRNNNYGVDDGDETDEDNRREFDFPLWADPAGHFSHRFVVHNAQLVWNNSVRNVTYKFWDLIEQYRGITYYMSMRAVKFIRDLQKNQKHGTTSPLQMPSTPGCDDSGFDAHQAAQLLKKLVGEEETNFVVPNEQIVERDDPGKDYRRPAQKPDDIPDGYSLWKNYIIQLINPQINFQSDKDLWASIILSCERAQLKSFQILDDRLKGDFTNEVVKTKTIFGLDNAQFFTVFKKHFQSDLSRMLAANNYGGENEDNWPVWLPVEAFLWSERSLHPFQQIVKRTSATMQYDKFNHLRIKDSQLDDAYRENQPTYLKNDENAKRMDSWLINFPKFKFSATSDQYGVFYNVVSDLLMYREPAKKKRADKLDTILYTADLDDLTGAAEMVATLQEDIRQLEELKHQLLLNSNISSEDSFKKLLEVNAELLDSQEELYLLMEAITASQNQKEKFDGNTALKLIAAADEVEWIMQLDDSEPFCEWGLANAHFVWMTKEDHSSANTLEVDSMRVINRLKNPIFTELIRPYVTDQKRVTNFSRHKMLRVYWRETDPIAGIAVVEHFEINLFPLKFQMQYDVGKQLMLYIFPSKRKAEDTSSANNTMQSVPSALGSMSTKNGLSDHDTLTQRQNSTPIQSRRNSEESTEAVGKPPKFIRDDVVSVNEAMVSSESETLVASEDGTASTASTAHTSSNKRSKIQSNPDYSSTVTDELELMRTRATNNKTFVYIKIPDVVCNISYQGAKETNLTDFYDCVFKMQTLEYRGRTWSWLDFFEQLKKDVIRSILRNTGELINAKLRRPKPNTDSDSNVTGNMNESTSSDLNNATEELLLGQDSMSGAEEASDKGSVTSNESLEKKPTRHHLLKKSKNESREVNRKHARRISNSTMISQLSSSTSSSASHQHTPDDAEFETKRKLLLGKLYSGIHHHK</sequence>
<feature type="compositionally biased region" description="Polar residues" evidence="2">
    <location>
        <begin position="2558"/>
        <end position="2569"/>
    </location>
</feature>
<name>A0A9N8W7F7_9GLOM</name>
<dbReference type="InterPro" id="IPR019449">
    <property type="entry name" value="FMP27_WPPW_RBG"/>
</dbReference>
<feature type="region of interest" description="Disordered" evidence="2">
    <location>
        <begin position="2526"/>
        <end position="2585"/>
    </location>
</feature>
<feature type="compositionally biased region" description="Polar residues" evidence="2">
    <location>
        <begin position="2528"/>
        <end position="2550"/>
    </location>
</feature>
<keyword evidence="3" id="KW-1133">Transmembrane helix</keyword>
<evidence type="ECO:0000256" key="1">
    <source>
        <dbReference type="SAM" id="Coils"/>
    </source>
</evidence>
<dbReference type="OrthoDB" id="1562405at2759"/>
<dbReference type="SMART" id="SM01214">
    <property type="entry name" value="Fmp27_GFWDK"/>
    <property type="match status" value="1"/>
</dbReference>
<dbReference type="PANTHER" id="PTHR15678">
    <property type="entry name" value="ANTIGEN MLAA-22-RELATED"/>
    <property type="match status" value="1"/>
</dbReference>
<dbReference type="SMART" id="SM01216">
    <property type="entry name" value="Fmp27_WPPW"/>
    <property type="match status" value="1"/>
</dbReference>
<comment type="caution">
    <text evidence="7">The sequence shown here is derived from an EMBL/GenBank/DDBJ whole genome shotgun (WGS) entry which is preliminary data.</text>
</comment>
<accession>A0A9N8W7F7</accession>
<feature type="region of interest" description="Disordered" evidence="2">
    <location>
        <begin position="2726"/>
        <end position="2752"/>
    </location>
</feature>
<keyword evidence="3" id="KW-0472">Membrane</keyword>
<proteinExistence type="predicted"/>
<dbReference type="EMBL" id="CAJVPJ010000112">
    <property type="protein sequence ID" value="CAG8479910.1"/>
    <property type="molecule type" value="Genomic_DNA"/>
</dbReference>
<feature type="domain" description="FMP27 WPPW motif-containing RBG unit" evidence="6">
    <location>
        <begin position="1704"/>
        <end position="2203"/>
    </location>
</feature>
<dbReference type="InterPro" id="IPR019441">
    <property type="entry name" value="FMP27/BLTP2/Hobbit_GFWDK_RBG"/>
</dbReference>
<feature type="domain" description="FMP27/BLTP2/Hobbit GFWDK motif-containing RBG unit" evidence="4">
    <location>
        <begin position="1273"/>
        <end position="1429"/>
    </location>
</feature>
<organism evidence="7 8">
    <name type="scientific">Paraglomus occultum</name>
    <dbReference type="NCBI Taxonomy" id="144539"/>
    <lineage>
        <taxon>Eukaryota</taxon>
        <taxon>Fungi</taxon>
        <taxon>Fungi incertae sedis</taxon>
        <taxon>Mucoromycota</taxon>
        <taxon>Glomeromycotina</taxon>
        <taxon>Glomeromycetes</taxon>
        <taxon>Paraglomerales</taxon>
        <taxon>Paraglomeraceae</taxon>
        <taxon>Paraglomus</taxon>
    </lineage>
</organism>
<evidence type="ECO:0000256" key="2">
    <source>
        <dbReference type="SAM" id="MobiDB-lite"/>
    </source>
</evidence>
<feature type="coiled-coil region" evidence="1">
    <location>
        <begin position="1856"/>
        <end position="1917"/>
    </location>
</feature>
<evidence type="ECO:0000256" key="3">
    <source>
        <dbReference type="SAM" id="Phobius"/>
    </source>
</evidence>
<evidence type="ECO:0000259" key="6">
    <source>
        <dbReference type="SMART" id="SM01216"/>
    </source>
</evidence>
<evidence type="ECO:0000259" key="4">
    <source>
        <dbReference type="SMART" id="SM01214"/>
    </source>
</evidence>
<feature type="coiled-coil region" evidence="1">
    <location>
        <begin position="2316"/>
        <end position="2343"/>
    </location>
</feature>